<comment type="caution">
    <text evidence="1">The sequence shown here is derived from an EMBL/GenBank/DDBJ whole genome shotgun (WGS) entry which is preliminary data.</text>
</comment>
<name>X1T6H4_9ZZZZ</name>
<dbReference type="AlphaFoldDB" id="X1T6H4"/>
<accession>X1T6H4</accession>
<reference evidence="1" key="1">
    <citation type="journal article" date="2014" name="Front. Microbiol.">
        <title>High frequency of phylogenetically diverse reductive dehalogenase-homologous genes in deep subseafloor sedimentary metagenomes.</title>
        <authorList>
            <person name="Kawai M."/>
            <person name="Futagami T."/>
            <person name="Toyoda A."/>
            <person name="Takaki Y."/>
            <person name="Nishi S."/>
            <person name="Hori S."/>
            <person name="Arai W."/>
            <person name="Tsubouchi T."/>
            <person name="Morono Y."/>
            <person name="Uchiyama I."/>
            <person name="Ito T."/>
            <person name="Fujiyama A."/>
            <person name="Inagaki F."/>
            <person name="Takami H."/>
        </authorList>
    </citation>
    <scope>NUCLEOTIDE SEQUENCE</scope>
    <source>
        <strain evidence="1">Expedition CK06-06</strain>
    </source>
</reference>
<protein>
    <submittedName>
        <fullName evidence="1">Uncharacterized protein</fullName>
    </submittedName>
</protein>
<evidence type="ECO:0000313" key="1">
    <source>
        <dbReference type="EMBL" id="GAJ00874.1"/>
    </source>
</evidence>
<proteinExistence type="predicted"/>
<sequence length="62" mass="7306">MYHGDEIEVSGDEHVWTAKKTLHILKYAKFFCWRRLFFLLELKVDNKDITSHAGLSARQAQL</sequence>
<gene>
    <name evidence="1" type="ORF">S12H4_33774</name>
</gene>
<dbReference type="EMBL" id="BARW01019934">
    <property type="protein sequence ID" value="GAJ00874.1"/>
    <property type="molecule type" value="Genomic_DNA"/>
</dbReference>
<organism evidence="1">
    <name type="scientific">marine sediment metagenome</name>
    <dbReference type="NCBI Taxonomy" id="412755"/>
    <lineage>
        <taxon>unclassified sequences</taxon>
        <taxon>metagenomes</taxon>
        <taxon>ecological metagenomes</taxon>
    </lineage>
</organism>